<reference evidence="2 3" key="1">
    <citation type="journal article" date="2023" name="Antonie Van Leeuwenhoek">
        <title>Flavobacterium potami sp. nov., a multi-metal resistance genes harbouring bacterium isolated from shallow river silt.</title>
        <authorList>
            <person name="Li S."/>
            <person name="Mao S."/>
            <person name="Mu W."/>
            <person name="Guo B."/>
            <person name="Li C."/>
            <person name="Zhu Q."/>
            <person name="Hou X."/>
            <person name="Zhao Y."/>
            <person name="Wei S."/>
            <person name="Liu H."/>
            <person name="Liu A."/>
        </authorList>
    </citation>
    <scope>NUCLEOTIDE SEQUENCE [LARGE SCALE GENOMIC DNA]</scope>
    <source>
        <strain evidence="2 3">17A</strain>
    </source>
</reference>
<dbReference type="InterPro" id="IPR050900">
    <property type="entry name" value="Transposase_IS3/IS150/IS904"/>
</dbReference>
<evidence type="ECO:0000313" key="3">
    <source>
        <dbReference type="Proteomes" id="UP001139366"/>
    </source>
</evidence>
<dbReference type="RefSeq" id="WP_223706829.1">
    <property type="nucleotide sequence ID" value="NZ_JAINUY010000004.1"/>
</dbReference>
<accession>A0A9X1HBX1</accession>
<organism evidence="2 3">
    <name type="scientific">Flavobacterium potami</name>
    <dbReference type="NCBI Taxonomy" id="2872310"/>
    <lineage>
        <taxon>Bacteria</taxon>
        <taxon>Pseudomonadati</taxon>
        <taxon>Bacteroidota</taxon>
        <taxon>Flavobacteriia</taxon>
        <taxon>Flavobacteriales</taxon>
        <taxon>Flavobacteriaceae</taxon>
        <taxon>Flavobacterium</taxon>
    </lineage>
</organism>
<feature type="domain" description="HTH-like" evidence="1">
    <location>
        <begin position="144"/>
        <end position="192"/>
    </location>
</feature>
<dbReference type="Pfam" id="PF13276">
    <property type="entry name" value="HTH_21"/>
    <property type="match status" value="1"/>
</dbReference>
<name>A0A9X1HBX1_9FLAO</name>
<evidence type="ECO:0000259" key="1">
    <source>
        <dbReference type="Pfam" id="PF13276"/>
    </source>
</evidence>
<protein>
    <submittedName>
        <fullName evidence="2">IS3 family transposase</fullName>
    </submittedName>
</protein>
<evidence type="ECO:0000313" key="2">
    <source>
        <dbReference type="EMBL" id="MBZ4035925.1"/>
    </source>
</evidence>
<dbReference type="AlphaFoldDB" id="A0A9X1HBX1"/>
<dbReference type="Proteomes" id="UP001139366">
    <property type="component" value="Unassembled WGS sequence"/>
</dbReference>
<sequence>MNKIYDRDFKVNAVLLSYKKGNKAEVGRELNIDSSLLTRWQQDYEQYGTESFPGTGFLKLNSTEKIVFALEKRIKEADLKFEILKKGNNLLHQGKFEIFRFIQANEKKYSIRIMCKVLNVSTRTYSTWKSQNLSETKQKKILIKKEIIYFFFKFKQRYGAQRIAKILQNRGHKISSTTAGRYMKELGLSSKISK</sequence>
<dbReference type="PANTHER" id="PTHR46889">
    <property type="entry name" value="TRANSPOSASE INSF FOR INSERTION SEQUENCE IS3B-RELATED"/>
    <property type="match status" value="1"/>
</dbReference>
<dbReference type="InterPro" id="IPR009057">
    <property type="entry name" value="Homeodomain-like_sf"/>
</dbReference>
<dbReference type="EMBL" id="JAINUY010000004">
    <property type="protein sequence ID" value="MBZ4035925.1"/>
    <property type="molecule type" value="Genomic_DNA"/>
</dbReference>
<dbReference type="InterPro" id="IPR025948">
    <property type="entry name" value="HTH-like_dom"/>
</dbReference>
<gene>
    <name evidence="2" type="ORF">K6T82_14205</name>
</gene>
<comment type="caution">
    <text evidence="2">The sequence shown here is derived from an EMBL/GenBank/DDBJ whole genome shotgun (WGS) entry which is preliminary data.</text>
</comment>
<keyword evidence="3" id="KW-1185">Reference proteome</keyword>
<dbReference type="PANTHER" id="PTHR46889:SF7">
    <property type="entry name" value="TRANSPOSASE FOR INSERTION SEQUENCE ELEMENT IS904"/>
    <property type="match status" value="1"/>
</dbReference>
<dbReference type="SUPFAM" id="SSF46689">
    <property type="entry name" value="Homeodomain-like"/>
    <property type="match status" value="1"/>
</dbReference>
<proteinExistence type="predicted"/>